<sequence>MPLLDIEFAESKMQTMSENKKTKQNILVVGAGNILLGDEGIGIHVIRELEKLTLPDNVEIMDIGVFSLSLISHITGKEKVIIIDALKSGGSPGSIYRLSVDNLEWNKKDYLSLHQLGIEEMLCFLKEEIPKEKIIIIGIEPGEIRWGMELSPCLKEKIPQIVKLVVEEIKRS</sequence>
<dbReference type="PRINTS" id="PR00446">
    <property type="entry name" value="HYDRGNUPTAKE"/>
</dbReference>
<dbReference type="GO" id="GO:0004190">
    <property type="term" value="F:aspartic-type endopeptidase activity"/>
    <property type="evidence" value="ECO:0007669"/>
    <property type="project" value="UniProtKB-KW"/>
</dbReference>
<dbReference type="GO" id="GO:0016485">
    <property type="term" value="P:protein processing"/>
    <property type="evidence" value="ECO:0007669"/>
    <property type="project" value="TreeGrafter"/>
</dbReference>
<comment type="similarity">
    <text evidence="1">Belongs to the peptidase A31 family.</text>
</comment>
<dbReference type="InterPro" id="IPR000671">
    <property type="entry name" value="Peptidase_A31"/>
</dbReference>
<keyword evidence="4" id="KW-0378">Hydrolase</keyword>
<proteinExistence type="inferred from homology"/>
<dbReference type="SUPFAM" id="SSF53163">
    <property type="entry name" value="HybD-like"/>
    <property type="match status" value="1"/>
</dbReference>
<name>A0A7V5LZR1_UNCAE</name>
<dbReference type="PANTHER" id="PTHR30302">
    <property type="entry name" value="HYDROGENASE 1 MATURATION PROTEASE"/>
    <property type="match status" value="1"/>
</dbReference>
<dbReference type="Proteomes" id="UP000886070">
    <property type="component" value="Unassembled WGS sequence"/>
</dbReference>
<comment type="caution">
    <text evidence="5">The sequence shown here is derived from an EMBL/GenBank/DDBJ whole genome shotgun (WGS) entry which is preliminary data.</text>
</comment>
<dbReference type="Gene3D" id="3.40.50.1450">
    <property type="entry name" value="HybD-like"/>
    <property type="match status" value="1"/>
</dbReference>
<evidence type="ECO:0000256" key="2">
    <source>
        <dbReference type="ARBA" id="ARBA00022670"/>
    </source>
</evidence>
<dbReference type="GO" id="GO:0008047">
    <property type="term" value="F:enzyme activator activity"/>
    <property type="evidence" value="ECO:0007669"/>
    <property type="project" value="InterPro"/>
</dbReference>
<dbReference type="PANTHER" id="PTHR30302:SF1">
    <property type="entry name" value="HYDROGENASE 2 MATURATION PROTEASE"/>
    <property type="match status" value="1"/>
</dbReference>
<dbReference type="EMBL" id="DRTT01000030">
    <property type="protein sequence ID" value="HHF98069.1"/>
    <property type="molecule type" value="Genomic_DNA"/>
</dbReference>
<evidence type="ECO:0000256" key="4">
    <source>
        <dbReference type="ARBA" id="ARBA00022801"/>
    </source>
</evidence>
<keyword evidence="2 5" id="KW-0645">Protease</keyword>
<evidence type="ECO:0000256" key="1">
    <source>
        <dbReference type="ARBA" id="ARBA00006814"/>
    </source>
</evidence>
<evidence type="ECO:0000313" key="5">
    <source>
        <dbReference type="EMBL" id="HHF98069.1"/>
    </source>
</evidence>
<organism evidence="5">
    <name type="scientific">Aerophobetes bacterium</name>
    <dbReference type="NCBI Taxonomy" id="2030807"/>
    <lineage>
        <taxon>Bacteria</taxon>
        <taxon>Candidatus Aerophobota</taxon>
    </lineage>
</organism>
<dbReference type="AlphaFoldDB" id="A0A7V5LZR1"/>
<keyword evidence="3" id="KW-0064">Aspartyl protease</keyword>
<dbReference type="Pfam" id="PF01750">
    <property type="entry name" value="HycI"/>
    <property type="match status" value="1"/>
</dbReference>
<evidence type="ECO:0000256" key="3">
    <source>
        <dbReference type="ARBA" id="ARBA00022750"/>
    </source>
</evidence>
<gene>
    <name evidence="5" type="ORF">ENL39_01085</name>
</gene>
<dbReference type="InterPro" id="IPR023430">
    <property type="entry name" value="Pept_HybD-like_dom_sf"/>
</dbReference>
<reference evidence="5" key="1">
    <citation type="journal article" date="2020" name="mSystems">
        <title>Genome- and Community-Level Interaction Insights into Carbon Utilization and Element Cycling Functions of Hydrothermarchaeota in Hydrothermal Sediment.</title>
        <authorList>
            <person name="Zhou Z."/>
            <person name="Liu Y."/>
            <person name="Xu W."/>
            <person name="Pan J."/>
            <person name="Luo Z.H."/>
            <person name="Li M."/>
        </authorList>
    </citation>
    <scope>NUCLEOTIDE SEQUENCE [LARGE SCALE GENOMIC DNA]</scope>
    <source>
        <strain evidence="5">HyVt-92</strain>
    </source>
</reference>
<protein>
    <submittedName>
        <fullName evidence="5">Hydrogenase maturation protease</fullName>
    </submittedName>
</protein>
<accession>A0A7V5LZR1</accession>
<dbReference type="NCBIfam" id="TIGR00072">
    <property type="entry name" value="hydrog_prot"/>
    <property type="match status" value="1"/>
</dbReference>